<evidence type="ECO:0000256" key="1">
    <source>
        <dbReference type="SAM" id="Phobius"/>
    </source>
</evidence>
<proteinExistence type="predicted"/>
<comment type="caution">
    <text evidence="2">The sequence shown here is derived from an EMBL/GenBank/DDBJ whole genome shotgun (WGS) entry which is preliminary data.</text>
</comment>
<sequence>MRIATIIVRILVGLILLFASVTYFLMMMQVIPFPKQEMSEGVMKWNAGADATGYLMPLVKILELICGVLFVSGFYVALANIVILPITINVFLFHAFLGPETIGMGAALLLGNIFLIYAYRDRYAAVLAK</sequence>
<accession>A0A7Y8Y548</accession>
<dbReference type="RefSeq" id="WP_176007385.1">
    <property type="nucleotide sequence ID" value="NZ_JABWMI010000021.1"/>
</dbReference>
<name>A0A7Y8Y548_9FLAO</name>
<keyword evidence="1" id="KW-1133">Transmembrane helix</keyword>
<gene>
    <name evidence="2" type="ORF">HZF10_16735</name>
</gene>
<dbReference type="Proteomes" id="UP000535020">
    <property type="component" value="Unassembled WGS sequence"/>
</dbReference>
<reference evidence="2 3" key="1">
    <citation type="submission" date="2020-07" db="EMBL/GenBank/DDBJ databases">
        <authorList>
            <person name="Sun Q."/>
        </authorList>
    </citation>
    <scope>NUCLEOTIDE SEQUENCE [LARGE SCALE GENOMIC DNA]</scope>
    <source>
        <strain evidence="2 3">MAH-1</strain>
    </source>
</reference>
<feature type="transmembrane region" description="Helical" evidence="1">
    <location>
        <begin position="102"/>
        <end position="119"/>
    </location>
</feature>
<keyword evidence="1" id="KW-0812">Transmembrane</keyword>
<keyword evidence="1" id="KW-0472">Membrane</keyword>
<evidence type="ECO:0000313" key="3">
    <source>
        <dbReference type="Proteomes" id="UP000535020"/>
    </source>
</evidence>
<organism evidence="2 3">
    <name type="scientific">Flavobacterium agri</name>
    <dbReference type="NCBI Taxonomy" id="2743471"/>
    <lineage>
        <taxon>Bacteria</taxon>
        <taxon>Pseudomonadati</taxon>
        <taxon>Bacteroidota</taxon>
        <taxon>Flavobacteriia</taxon>
        <taxon>Flavobacteriales</taxon>
        <taxon>Flavobacteriaceae</taxon>
        <taxon>Flavobacterium</taxon>
    </lineage>
</organism>
<evidence type="ECO:0000313" key="2">
    <source>
        <dbReference type="EMBL" id="NYA72577.1"/>
    </source>
</evidence>
<dbReference type="AlphaFoldDB" id="A0A7Y8Y548"/>
<feature type="transmembrane region" description="Helical" evidence="1">
    <location>
        <begin position="51"/>
        <end position="71"/>
    </location>
</feature>
<feature type="transmembrane region" description="Helical" evidence="1">
    <location>
        <begin position="7"/>
        <end position="31"/>
    </location>
</feature>
<keyword evidence="3" id="KW-1185">Reference proteome</keyword>
<dbReference type="EMBL" id="JACBJI010000009">
    <property type="protein sequence ID" value="NYA72577.1"/>
    <property type="molecule type" value="Genomic_DNA"/>
</dbReference>
<protein>
    <submittedName>
        <fullName evidence="2">DoxX family protein</fullName>
    </submittedName>
</protein>
<feature type="transmembrane region" description="Helical" evidence="1">
    <location>
        <begin position="78"/>
        <end position="96"/>
    </location>
</feature>